<dbReference type="Proteomes" id="UP000026900">
    <property type="component" value="Segment"/>
</dbReference>
<keyword evidence="2" id="KW-1185">Reference proteome</keyword>
<dbReference type="RefSeq" id="YP_009036579.1">
    <property type="nucleotide sequence ID" value="NC_024213.1"/>
</dbReference>
<evidence type="ECO:0000313" key="1">
    <source>
        <dbReference type="EMBL" id="AHZ10148.1"/>
    </source>
</evidence>
<dbReference type="EMBL" id="KJ489399">
    <property type="protein sequence ID" value="AHZ10148.1"/>
    <property type="molecule type" value="Genomic_DNA"/>
</dbReference>
<reference evidence="2" key="1">
    <citation type="submission" date="2014-09" db="EMBL/GenBank/DDBJ databases">
        <authorList>
            <person name="Sauder A.B."/>
            <person name="McKenzie Q.R."/>
            <person name="Temple L.M."/>
            <person name="Alexis B.K."/>
            <person name="Al-Atrache Z."/>
            <person name="Lewis L.O."/>
            <person name="Loesser-Casey K.E."/>
            <person name="Mitchell K.J."/>
        </authorList>
    </citation>
    <scope>NUCLEOTIDE SEQUENCE [LARGE SCALE GENOMIC DNA]</scope>
</reference>
<accession>A0A024B2D5</accession>
<name>A0A024B2D5_9CAUD</name>
<protein>
    <submittedName>
        <fullName evidence="1">Holliday junction resolvase</fullName>
    </submittedName>
</protein>
<dbReference type="InterPro" id="IPR056931">
    <property type="entry name" value="D14-like"/>
</dbReference>
<dbReference type="KEGG" id="vg:19526130"/>
<proteinExistence type="predicted"/>
<evidence type="ECO:0000313" key="2">
    <source>
        <dbReference type="Proteomes" id="UP000026900"/>
    </source>
</evidence>
<dbReference type="Pfam" id="PF24608">
    <property type="entry name" value="PDDEXK_15"/>
    <property type="match status" value="1"/>
</dbReference>
<dbReference type="GeneID" id="19526130"/>
<sequence length="187" mass="21408">MASQGRGARNKGSGFELKMAKELTAWSGENVQRVPQSGAGGFRFGSDMRMNGDITFPVGSGNVFVHECKKQEGVEVKDVFMSGGKIKSYWEQVVTDARRCADIKLVPCLIWSKNRDKVYFIMPYVEEVYNELAGKFPVSRQLIKFLDIREEEQQFDTLMTTIEGFTSFDKNVIWDYYRGIDWDVLNK</sequence>
<organism evidence="1 2">
    <name type="scientific">Bacillus phage Hakuna</name>
    <dbReference type="NCBI Taxonomy" id="1486659"/>
    <lineage>
        <taxon>Viruses</taxon>
        <taxon>Duplodnaviria</taxon>
        <taxon>Heunggongvirae</taxon>
        <taxon>Uroviricota</taxon>
        <taxon>Caudoviricetes</taxon>
        <taxon>Herelleviridae</taxon>
        <taxon>Bastillevirinae</taxon>
        <taxon>Wphvirus</taxon>
        <taxon>Wphvirus hakuna</taxon>
    </lineage>
</organism>